<keyword evidence="2 7" id="KW-0813">Transport</keyword>
<dbReference type="Pfam" id="PF00528">
    <property type="entry name" value="BPD_transp_1"/>
    <property type="match status" value="1"/>
</dbReference>
<dbReference type="GO" id="GO:0005886">
    <property type="term" value="C:plasma membrane"/>
    <property type="evidence" value="ECO:0007669"/>
    <property type="project" value="UniProtKB-SubCell"/>
</dbReference>
<evidence type="ECO:0000256" key="4">
    <source>
        <dbReference type="ARBA" id="ARBA00022692"/>
    </source>
</evidence>
<keyword evidence="5 7" id="KW-1133">Transmembrane helix</keyword>
<dbReference type="PANTHER" id="PTHR32243">
    <property type="entry name" value="MALTOSE TRANSPORT SYSTEM PERMEASE-RELATED"/>
    <property type="match status" value="1"/>
</dbReference>
<evidence type="ECO:0000313" key="9">
    <source>
        <dbReference type="EMBL" id="MBC8336552.1"/>
    </source>
</evidence>
<dbReference type="PROSITE" id="PS50928">
    <property type="entry name" value="ABC_TM1"/>
    <property type="match status" value="1"/>
</dbReference>
<evidence type="ECO:0000259" key="8">
    <source>
        <dbReference type="PROSITE" id="PS50928"/>
    </source>
</evidence>
<dbReference type="CDD" id="cd06261">
    <property type="entry name" value="TM_PBP2"/>
    <property type="match status" value="1"/>
</dbReference>
<accession>A0A8J6TKF0</accession>
<feature type="transmembrane region" description="Helical" evidence="7">
    <location>
        <begin position="72"/>
        <end position="92"/>
    </location>
</feature>
<evidence type="ECO:0000256" key="5">
    <source>
        <dbReference type="ARBA" id="ARBA00022989"/>
    </source>
</evidence>
<evidence type="ECO:0000256" key="1">
    <source>
        <dbReference type="ARBA" id="ARBA00004651"/>
    </source>
</evidence>
<sequence length="272" mass="30472">MPRWLKPLSYIGLTLLAIIYISPYLWMIMSSFRPSTEPFALGIFPHSWSLNNYARVLQDPELMSSFFNSFKVAATAATLALVLGVPAGYSFARFQFRGRDLLMSFLMVVPTFPGILLAITLFVMVVRFGMYDSHYPLIIANTLINLPFSIWNLRTVFEATSREIEESAMVEGCNRLQALIKVVLPIALPGLAATFAFVYILSWNEYLFATTFISTNEKRLITTTMASAIGQFNVDYATLIPAAILSTLPLILLFIFIQRYIIKGLAMGSTKG</sequence>
<comment type="subcellular location">
    <subcellularLocation>
        <location evidence="1 7">Cell membrane</location>
        <topology evidence="1 7">Multi-pass membrane protein</topology>
    </subcellularLocation>
</comment>
<feature type="transmembrane region" description="Helical" evidence="7">
    <location>
        <begin position="7"/>
        <end position="29"/>
    </location>
</feature>
<organism evidence="9 10">
    <name type="scientific">Candidatus Desulfolinea nitratireducens</name>
    <dbReference type="NCBI Taxonomy" id="2841698"/>
    <lineage>
        <taxon>Bacteria</taxon>
        <taxon>Bacillati</taxon>
        <taxon>Chloroflexota</taxon>
        <taxon>Anaerolineae</taxon>
        <taxon>Anaerolineales</taxon>
        <taxon>Anaerolineales incertae sedis</taxon>
        <taxon>Candidatus Desulfolinea</taxon>
    </lineage>
</organism>
<keyword evidence="3" id="KW-1003">Cell membrane</keyword>
<dbReference type="Proteomes" id="UP000614469">
    <property type="component" value="Unassembled WGS sequence"/>
</dbReference>
<reference evidence="9 10" key="1">
    <citation type="submission" date="2020-08" db="EMBL/GenBank/DDBJ databases">
        <title>Bridging the membrane lipid divide: bacteria of the FCB group superphylum have the potential to synthesize archaeal ether lipids.</title>
        <authorList>
            <person name="Villanueva L."/>
            <person name="Von Meijenfeldt F.A.B."/>
            <person name="Westbye A.B."/>
            <person name="Yadav S."/>
            <person name="Hopmans E.C."/>
            <person name="Dutilh B.E."/>
            <person name="Sinninghe Damste J.S."/>
        </authorList>
    </citation>
    <scope>NUCLEOTIDE SEQUENCE [LARGE SCALE GENOMIC DNA]</scope>
    <source>
        <strain evidence="9">NIOZ-UU36</strain>
    </source>
</reference>
<feature type="transmembrane region" description="Helical" evidence="7">
    <location>
        <begin position="178"/>
        <end position="201"/>
    </location>
</feature>
<dbReference type="InterPro" id="IPR050901">
    <property type="entry name" value="BP-dep_ABC_trans_perm"/>
</dbReference>
<feature type="transmembrane region" description="Helical" evidence="7">
    <location>
        <begin position="138"/>
        <end position="157"/>
    </location>
</feature>
<keyword evidence="6 7" id="KW-0472">Membrane</keyword>
<dbReference type="EMBL" id="JACNJN010000171">
    <property type="protein sequence ID" value="MBC8336552.1"/>
    <property type="molecule type" value="Genomic_DNA"/>
</dbReference>
<feature type="domain" description="ABC transmembrane type-1" evidence="8">
    <location>
        <begin position="66"/>
        <end position="257"/>
    </location>
</feature>
<evidence type="ECO:0000256" key="3">
    <source>
        <dbReference type="ARBA" id="ARBA00022475"/>
    </source>
</evidence>
<keyword evidence="4 7" id="KW-0812">Transmembrane</keyword>
<evidence type="ECO:0000256" key="6">
    <source>
        <dbReference type="ARBA" id="ARBA00023136"/>
    </source>
</evidence>
<dbReference type="AlphaFoldDB" id="A0A8J6TKF0"/>
<gene>
    <name evidence="9" type="ORF">H8E29_14920</name>
</gene>
<comment type="caution">
    <text evidence="9">The sequence shown here is derived from an EMBL/GenBank/DDBJ whole genome shotgun (WGS) entry which is preliminary data.</text>
</comment>
<dbReference type="Gene3D" id="1.10.3720.10">
    <property type="entry name" value="MetI-like"/>
    <property type="match status" value="1"/>
</dbReference>
<dbReference type="InterPro" id="IPR035906">
    <property type="entry name" value="MetI-like_sf"/>
</dbReference>
<protein>
    <submittedName>
        <fullName evidence="9">Carbohydrate ABC transporter permease</fullName>
    </submittedName>
</protein>
<dbReference type="PANTHER" id="PTHR32243:SF18">
    <property type="entry name" value="INNER MEMBRANE ABC TRANSPORTER PERMEASE PROTEIN YCJP"/>
    <property type="match status" value="1"/>
</dbReference>
<dbReference type="SUPFAM" id="SSF161098">
    <property type="entry name" value="MetI-like"/>
    <property type="match status" value="1"/>
</dbReference>
<feature type="transmembrane region" description="Helical" evidence="7">
    <location>
        <begin position="104"/>
        <end position="126"/>
    </location>
</feature>
<comment type="similarity">
    <text evidence="7">Belongs to the binding-protein-dependent transport system permease family.</text>
</comment>
<evidence type="ECO:0000256" key="7">
    <source>
        <dbReference type="RuleBase" id="RU363032"/>
    </source>
</evidence>
<proteinExistence type="inferred from homology"/>
<feature type="transmembrane region" description="Helical" evidence="7">
    <location>
        <begin position="236"/>
        <end position="257"/>
    </location>
</feature>
<dbReference type="InterPro" id="IPR000515">
    <property type="entry name" value="MetI-like"/>
</dbReference>
<dbReference type="GO" id="GO:0055085">
    <property type="term" value="P:transmembrane transport"/>
    <property type="evidence" value="ECO:0007669"/>
    <property type="project" value="InterPro"/>
</dbReference>
<evidence type="ECO:0000313" key="10">
    <source>
        <dbReference type="Proteomes" id="UP000614469"/>
    </source>
</evidence>
<evidence type="ECO:0000256" key="2">
    <source>
        <dbReference type="ARBA" id="ARBA00022448"/>
    </source>
</evidence>
<name>A0A8J6TKF0_9CHLR</name>